<dbReference type="InterPro" id="IPR009056">
    <property type="entry name" value="Cyt_c-like_dom"/>
</dbReference>
<proteinExistence type="predicted"/>
<gene>
    <name evidence="6" type="ORF">MBAV_005941</name>
</gene>
<reference evidence="6 7" key="1">
    <citation type="submission" date="2015-02" db="EMBL/GenBank/DDBJ databases">
        <title>Single-cell genomics of uncultivated deep-branching MTB reveals a conserved set of magnetosome genes.</title>
        <authorList>
            <person name="Kolinko S."/>
            <person name="Richter M."/>
            <person name="Glockner F.O."/>
            <person name="Brachmann A."/>
            <person name="Schuler D."/>
        </authorList>
    </citation>
    <scope>NUCLEOTIDE SEQUENCE [LARGE SCALE GENOMIC DNA]</scope>
    <source>
        <strain evidence="6">TM-1</strain>
    </source>
</reference>
<evidence type="ECO:0000256" key="1">
    <source>
        <dbReference type="ARBA" id="ARBA00022617"/>
    </source>
</evidence>
<dbReference type="GO" id="GO:0020037">
    <property type="term" value="F:heme binding"/>
    <property type="evidence" value="ECO:0007669"/>
    <property type="project" value="InterPro"/>
</dbReference>
<evidence type="ECO:0000313" key="7">
    <source>
        <dbReference type="Proteomes" id="UP000033423"/>
    </source>
</evidence>
<sequence length="111" mass="12399">MKKPAWVGKPESLAKGEQIWEKMKCWECHGKEGKGDGTKADSLKDDWGDKVVPFDFTSGATKMGFAPENVYMAYTTGLDGTGMPSFQDSLSEDDRWHLVSYTLKLMGRISK</sequence>
<evidence type="ECO:0000313" key="6">
    <source>
        <dbReference type="EMBL" id="KJU81868.1"/>
    </source>
</evidence>
<dbReference type="Proteomes" id="UP000033423">
    <property type="component" value="Unassembled WGS sequence"/>
</dbReference>
<organism evidence="6 7">
    <name type="scientific">Candidatus Magnetobacterium bavaricum</name>
    <dbReference type="NCBI Taxonomy" id="29290"/>
    <lineage>
        <taxon>Bacteria</taxon>
        <taxon>Pseudomonadati</taxon>
        <taxon>Nitrospirota</taxon>
        <taxon>Thermodesulfovibrionia</taxon>
        <taxon>Thermodesulfovibrionales</taxon>
        <taxon>Candidatus Magnetobacteriaceae</taxon>
        <taxon>Candidatus Magnetobacterium</taxon>
    </lineage>
</organism>
<keyword evidence="2 4" id="KW-0479">Metal-binding</keyword>
<dbReference type="GO" id="GO:0009055">
    <property type="term" value="F:electron transfer activity"/>
    <property type="evidence" value="ECO:0007669"/>
    <property type="project" value="InterPro"/>
</dbReference>
<dbReference type="SUPFAM" id="SSF46626">
    <property type="entry name" value="Cytochrome c"/>
    <property type="match status" value="1"/>
</dbReference>
<protein>
    <submittedName>
        <fullName evidence="6">Cytochrome c, class I</fullName>
    </submittedName>
</protein>
<name>A0A0F3GMH4_9BACT</name>
<comment type="caution">
    <text evidence="6">The sequence shown here is derived from an EMBL/GenBank/DDBJ whole genome shotgun (WGS) entry which is preliminary data.</text>
</comment>
<accession>A0A0F3GMH4</accession>
<dbReference type="EMBL" id="LACI01002525">
    <property type="protein sequence ID" value="KJU81868.1"/>
    <property type="molecule type" value="Genomic_DNA"/>
</dbReference>
<dbReference type="InterPro" id="IPR036909">
    <property type="entry name" value="Cyt_c-like_dom_sf"/>
</dbReference>
<evidence type="ECO:0000256" key="3">
    <source>
        <dbReference type="ARBA" id="ARBA00023004"/>
    </source>
</evidence>
<evidence type="ECO:0000256" key="2">
    <source>
        <dbReference type="ARBA" id="ARBA00022723"/>
    </source>
</evidence>
<evidence type="ECO:0000259" key="5">
    <source>
        <dbReference type="PROSITE" id="PS51007"/>
    </source>
</evidence>
<feature type="domain" description="Cytochrome c" evidence="5">
    <location>
        <begin position="11"/>
        <end position="106"/>
    </location>
</feature>
<dbReference type="GO" id="GO:0046872">
    <property type="term" value="F:metal ion binding"/>
    <property type="evidence" value="ECO:0007669"/>
    <property type="project" value="UniProtKB-KW"/>
</dbReference>
<keyword evidence="1 4" id="KW-0349">Heme</keyword>
<evidence type="ECO:0000256" key="4">
    <source>
        <dbReference type="PROSITE-ProRule" id="PRU00433"/>
    </source>
</evidence>
<dbReference type="PROSITE" id="PS51007">
    <property type="entry name" value="CYTC"/>
    <property type="match status" value="1"/>
</dbReference>
<keyword evidence="7" id="KW-1185">Reference proteome</keyword>
<dbReference type="Pfam" id="PF13442">
    <property type="entry name" value="Cytochrome_CBB3"/>
    <property type="match status" value="1"/>
</dbReference>
<dbReference type="AlphaFoldDB" id="A0A0F3GMH4"/>
<keyword evidence="3 4" id="KW-0408">Iron</keyword>
<dbReference type="Gene3D" id="1.10.760.10">
    <property type="entry name" value="Cytochrome c-like domain"/>
    <property type="match status" value="1"/>
</dbReference>